<sequence>MGVQRVQTHNPYLESRADEVLHERLLLLARERPRYRYRRLRVLIEREGERVNHKRRYRIYRAAGLCLNGRSADIVFA</sequence>
<evidence type="ECO:0000313" key="1">
    <source>
        <dbReference type="EMBL" id="AXC10754.1"/>
    </source>
</evidence>
<dbReference type="EMBL" id="CP030840">
    <property type="protein sequence ID" value="AXC10754.1"/>
    <property type="molecule type" value="Genomic_DNA"/>
</dbReference>
<evidence type="ECO:0008006" key="3">
    <source>
        <dbReference type="Google" id="ProtNLM"/>
    </source>
</evidence>
<organism evidence="1 2">
    <name type="scientific">Acidisarcina polymorpha</name>
    <dbReference type="NCBI Taxonomy" id="2211140"/>
    <lineage>
        <taxon>Bacteria</taxon>
        <taxon>Pseudomonadati</taxon>
        <taxon>Acidobacteriota</taxon>
        <taxon>Terriglobia</taxon>
        <taxon>Terriglobales</taxon>
        <taxon>Acidobacteriaceae</taxon>
        <taxon>Acidisarcina</taxon>
    </lineage>
</organism>
<dbReference type="AlphaFoldDB" id="A0A2Z5FW75"/>
<proteinExistence type="predicted"/>
<evidence type="ECO:0000313" key="2">
    <source>
        <dbReference type="Proteomes" id="UP000253606"/>
    </source>
</evidence>
<dbReference type="KEGG" id="abas:ACPOL_1406"/>
<reference evidence="1 2" key="1">
    <citation type="journal article" date="2018" name="Front. Microbiol.">
        <title>Hydrolytic Capabilities as a Key to Environmental Success: Chitinolytic and Cellulolytic Acidobacteria From Acidic Sub-arctic Soils and Boreal Peatlands.</title>
        <authorList>
            <person name="Belova S.E."/>
            <person name="Ravin N.V."/>
            <person name="Pankratov T.A."/>
            <person name="Rakitin A.L."/>
            <person name="Ivanova A.A."/>
            <person name="Beletsky A.V."/>
            <person name="Mardanov A.V."/>
            <person name="Sinninghe Damste J.S."/>
            <person name="Dedysh S.N."/>
        </authorList>
    </citation>
    <scope>NUCLEOTIDE SEQUENCE [LARGE SCALE GENOMIC DNA]</scope>
    <source>
        <strain evidence="1 2">SBC82</strain>
    </source>
</reference>
<dbReference type="Proteomes" id="UP000253606">
    <property type="component" value="Chromosome"/>
</dbReference>
<protein>
    <recommendedName>
        <fullName evidence="3">Mobile element protein</fullName>
    </recommendedName>
</protein>
<keyword evidence="2" id="KW-1185">Reference proteome</keyword>
<gene>
    <name evidence="1" type="ORF">ACPOL_1406</name>
</gene>
<accession>A0A2Z5FW75</accession>
<name>A0A2Z5FW75_9BACT</name>